<accession>A0A5J4ZRE5</accession>
<keyword evidence="2" id="KW-1185">Reference proteome</keyword>
<name>A0A5J4ZRE5_9ASTE</name>
<proteinExistence type="predicted"/>
<protein>
    <submittedName>
        <fullName evidence="1">Uncharacterized protein</fullName>
    </submittedName>
</protein>
<gene>
    <name evidence="1" type="ORF">F0562_012035</name>
</gene>
<sequence length="74" mass="8123">MQTANQKNWSSSCSTSAAVAVLQQRSTGINKCKMEKLRELGSNNCGRGYRCPAMEIGSYVLKFPAVIRVVVARK</sequence>
<organism evidence="1 2">
    <name type="scientific">Nyssa sinensis</name>
    <dbReference type="NCBI Taxonomy" id="561372"/>
    <lineage>
        <taxon>Eukaryota</taxon>
        <taxon>Viridiplantae</taxon>
        <taxon>Streptophyta</taxon>
        <taxon>Embryophyta</taxon>
        <taxon>Tracheophyta</taxon>
        <taxon>Spermatophyta</taxon>
        <taxon>Magnoliopsida</taxon>
        <taxon>eudicotyledons</taxon>
        <taxon>Gunneridae</taxon>
        <taxon>Pentapetalae</taxon>
        <taxon>asterids</taxon>
        <taxon>Cornales</taxon>
        <taxon>Nyssaceae</taxon>
        <taxon>Nyssa</taxon>
    </lineage>
</organism>
<dbReference type="EMBL" id="CM018048">
    <property type="protein sequence ID" value="KAA8521403.1"/>
    <property type="molecule type" value="Genomic_DNA"/>
</dbReference>
<dbReference type="AlphaFoldDB" id="A0A5J4ZRE5"/>
<reference evidence="1 2" key="1">
    <citation type="submission" date="2019-09" db="EMBL/GenBank/DDBJ databases">
        <title>A chromosome-level genome assembly of the Chinese tupelo Nyssa sinensis.</title>
        <authorList>
            <person name="Yang X."/>
            <person name="Kang M."/>
            <person name="Yang Y."/>
            <person name="Xiong H."/>
            <person name="Wang M."/>
            <person name="Zhang Z."/>
            <person name="Wang Z."/>
            <person name="Wu H."/>
            <person name="Ma T."/>
            <person name="Liu J."/>
            <person name="Xi Z."/>
        </authorList>
    </citation>
    <scope>NUCLEOTIDE SEQUENCE [LARGE SCALE GENOMIC DNA]</scope>
    <source>
        <strain evidence="1">J267</strain>
        <tissue evidence="1">Leaf</tissue>
    </source>
</reference>
<dbReference type="Proteomes" id="UP000325577">
    <property type="component" value="Linkage Group LG5"/>
</dbReference>
<evidence type="ECO:0000313" key="2">
    <source>
        <dbReference type="Proteomes" id="UP000325577"/>
    </source>
</evidence>
<evidence type="ECO:0000313" key="1">
    <source>
        <dbReference type="EMBL" id="KAA8521403.1"/>
    </source>
</evidence>